<reference evidence="1 2" key="1">
    <citation type="journal article" date="2011" name="J. Bacteriol.">
        <title>Draft genome sequence of the anoxygenic filamentous phototrophic bacterium Oscillochloris trichoides subsp. DG-6.</title>
        <authorList>
            <person name="Kuznetsov B.B."/>
            <person name="Ivanovsky R.N."/>
            <person name="Keppen O.I."/>
            <person name="Sukhacheva M.V."/>
            <person name="Bumazhkin B.K."/>
            <person name="Patutina E.O."/>
            <person name="Beletsky A.V."/>
            <person name="Mardanov A.V."/>
            <person name="Baslerov R.V."/>
            <person name="Panteleeva A.N."/>
            <person name="Kolganova T.V."/>
            <person name="Ravin N.V."/>
            <person name="Skryabin K.G."/>
        </authorList>
    </citation>
    <scope>NUCLEOTIDE SEQUENCE [LARGE SCALE GENOMIC DNA]</scope>
    <source>
        <strain evidence="1 2">DG-6</strain>
    </source>
</reference>
<dbReference type="EMBL" id="ADVR01000004">
    <property type="protein sequence ID" value="EFO81914.1"/>
    <property type="molecule type" value="Genomic_DNA"/>
</dbReference>
<gene>
    <name evidence="1" type="ORF">OSCT_0311</name>
</gene>
<comment type="caution">
    <text evidence="1">The sequence shown here is derived from an EMBL/GenBank/DDBJ whole genome shotgun (WGS) entry which is preliminary data.</text>
</comment>
<accession>E1IAG0</accession>
<sequence>MSFNPPGGFGAFGTDERGQYYHLFGSFQSAGRIWGFRNNLCRAILVATVWFQSAGRIWGFRNSLSSPRPPGCCAGFNPPGGFGAFGTIVDRDQFPIRVIVSIRRADLGLSELIAAGGAFPSICSVSIRRADLGLSEPGALAKRGKVHKIVSIRRADLGLSER</sequence>
<organism evidence="1 2">
    <name type="scientific">Oscillochloris trichoides DG-6</name>
    <dbReference type="NCBI Taxonomy" id="765420"/>
    <lineage>
        <taxon>Bacteria</taxon>
        <taxon>Bacillati</taxon>
        <taxon>Chloroflexota</taxon>
        <taxon>Chloroflexia</taxon>
        <taxon>Chloroflexales</taxon>
        <taxon>Chloroflexineae</taxon>
        <taxon>Oscillochloridaceae</taxon>
        <taxon>Oscillochloris</taxon>
    </lineage>
</organism>
<dbReference type="HOGENOM" id="CLU_1633724_0_0_0"/>
<evidence type="ECO:0000313" key="1">
    <source>
        <dbReference type="EMBL" id="EFO81914.1"/>
    </source>
</evidence>
<dbReference type="Proteomes" id="UP000054010">
    <property type="component" value="Unassembled WGS sequence"/>
</dbReference>
<name>E1IAG0_9CHLR</name>
<proteinExistence type="predicted"/>
<keyword evidence="2" id="KW-1185">Reference proteome</keyword>
<dbReference type="STRING" id="765420.OSCT_0311"/>
<evidence type="ECO:0000313" key="2">
    <source>
        <dbReference type="Proteomes" id="UP000054010"/>
    </source>
</evidence>
<dbReference type="AlphaFoldDB" id="E1IAG0"/>
<protein>
    <submittedName>
        <fullName evidence="1">Uncharacterized protein</fullName>
    </submittedName>
</protein>